<proteinExistence type="predicted"/>
<dbReference type="Proteomes" id="UP000310095">
    <property type="component" value="Unassembled WGS sequence"/>
</dbReference>
<evidence type="ECO:0000313" key="3">
    <source>
        <dbReference type="Proteomes" id="UP000310095"/>
    </source>
</evidence>
<feature type="transmembrane region" description="Helical" evidence="1">
    <location>
        <begin position="195"/>
        <end position="227"/>
    </location>
</feature>
<feature type="transmembrane region" description="Helical" evidence="1">
    <location>
        <begin position="325"/>
        <end position="342"/>
    </location>
</feature>
<feature type="transmembrane region" description="Helical" evidence="1">
    <location>
        <begin position="348"/>
        <end position="367"/>
    </location>
</feature>
<comment type="caution">
    <text evidence="2">The sequence shown here is derived from an EMBL/GenBank/DDBJ whole genome shotgun (WGS) entry which is preliminary data.</text>
</comment>
<feature type="transmembrane region" description="Helical" evidence="1">
    <location>
        <begin position="285"/>
        <end position="304"/>
    </location>
</feature>
<feature type="transmembrane region" description="Helical" evidence="1">
    <location>
        <begin position="413"/>
        <end position="430"/>
    </location>
</feature>
<evidence type="ECO:0000256" key="1">
    <source>
        <dbReference type="SAM" id="Phobius"/>
    </source>
</evidence>
<feature type="transmembrane region" description="Helical" evidence="1">
    <location>
        <begin position="379"/>
        <end position="401"/>
    </location>
</feature>
<feature type="transmembrane region" description="Helical" evidence="1">
    <location>
        <begin position="36"/>
        <end position="56"/>
    </location>
</feature>
<feature type="transmembrane region" description="Helical" evidence="1">
    <location>
        <begin position="234"/>
        <end position="256"/>
    </location>
</feature>
<accession>A0ABY2VQG4</accession>
<evidence type="ECO:0000313" key="2">
    <source>
        <dbReference type="EMBL" id="TMM66296.1"/>
    </source>
</evidence>
<feature type="transmembrane region" description="Helical" evidence="1">
    <location>
        <begin position="147"/>
        <end position="175"/>
    </location>
</feature>
<dbReference type="EMBL" id="VAVY01000001">
    <property type="protein sequence ID" value="TMM66296.1"/>
    <property type="molecule type" value="Genomic_DNA"/>
</dbReference>
<sequence length="483" mass="53710">MPATAPNTARGWRSPAGHPIIGVFLRVGRMEDYKKLILQRPCQSIFLIALALFMALQYKPAVLNYTTRFVDFADYMLQHGMTLFPIADDLQPYPDYTIANTVLVYLASLPFGQLSVLSMGLPFCIAASLMLVFIYKLGALHERKWGLCGVLFALFTWAFVDSVNSLALDIYPALITAGCFYLAYSADLKQQRGRLALVFLGLILGFALRGPIGMIGPALVVGSYYLLSRQWRTLVGFSLVSGLLFAAGVALLAWAAHVQGGDAFMQQVLEMQGLGRIASDHSPRYYFYFSAGLITYSFTAFYALCVMARSGRQWLGAPSLSAPRLLLHLGAWFVVLIVFFTIPNSKKARYVLSITPAISLLAAYIFIDPNGLFSATRRRLLRLCLNLPAIGAFLALLVLGYNSFAARPLQPDFAGVFSSFALLSGVRYWIGRQYTGHRHYEVIVLAFGVAAFLLLDGFFFNAITYHLELAKEPTPKFLPYWFW</sequence>
<name>A0ABY2VQG4_9PSED</name>
<keyword evidence="3" id="KW-1185">Reference proteome</keyword>
<organism evidence="2 3">
    <name type="scientific">Pseudomonas protegens</name>
    <dbReference type="NCBI Taxonomy" id="380021"/>
    <lineage>
        <taxon>Bacteria</taxon>
        <taxon>Pseudomonadati</taxon>
        <taxon>Pseudomonadota</taxon>
        <taxon>Gammaproteobacteria</taxon>
        <taxon>Pseudomonadales</taxon>
        <taxon>Pseudomonadaceae</taxon>
        <taxon>Pseudomonas</taxon>
    </lineage>
</organism>
<protein>
    <recommendedName>
        <fullName evidence="4">Glycosyltransferase RgtA/B/C/D-like domain-containing protein</fullName>
    </recommendedName>
</protein>
<keyword evidence="1" id="KW-1133">Transmembrane helix</keyword>
<evidence type="ECO:0008006" key="4">
    <source>
        <dbReference type="Google" id="ProtNLM"/>
    </source>
</evidence>
<gene>
    <name evidence="2" type="ORF">FEF10_02205</name>
</gene>
<feature type="transmembrane region" description="Helical" evidence="1">
    <location>
        <begin position="114"/>
        <end position="135"/>
    </location>
</feature>
<reference evidence="2 3" key="1">
    <citation type="submission" date="2019-05" db="EMBL/GenBank/DDBJ databases">
        <title>Identification and Biocontrol Activity Analysis of Biocontrol Strain PF-1 Based on Genome-wide Data.</title>
        <authorList>
            <person name="Qi J."/>
        </authorList>
    </citation>
    <scope>NUCLEOTIDE SEQUENCE [LARGE SCALE GENOMIC DNA]</scope>
    <source>
        <strain evidence="2 3">PF-1</strain>
    </source>
</reference>
<feature type="transmembrane region" description="Helical" evidence="1">
    <location>
        <begin position="442"/>
        <end position="463"/>
    </location>
</feature>
<keyword evidence="1" id="KW-0472">Membrane</keyword>
<keyword evidence="1" id="KW-0812">Transmembrane</keyword>